<dbReference type="InterPro" id="IPR011635">
    <property type="entry name" value="CARDB"/>
</dbReference>
<reference evidence="4 5" key="1">
    <citation type="journal article" date="2016" name="Nat. Commun.">
        <title>Thousands of microbial genomes shed light on interconnected biogeochemical processes in an aquifer system.</title>
        <authorList>
            <person name="Anantharaman K."/>
            <person name="Brown C.T."/>
            <person name="Hug L.A."/>
            <person name="Sharon I."/>
            <person name="Castelle C.J."/>
            <person name="Probst A.J."/>
            <person name="Thomas B.C."/>
            <person name="Singh A."/>
            <person name="Wilkins M.J."/>
            <person name="Karaoz U."/>
            <person name="Brodie E.L."/>
            <person name="Williams K.H."/>
            <person name="Hubbard S.S."/>
            <person name="Banfield J.F."/>
        </authorList>
    </citation>
    <scope>NUCLEOTIDE SEQUENCE [LARGE SCALE GENOMIC DNA]</scope>
</reference>
<dbReference type="AlphaFoldDB" id="A0A1F6DTM9"/>
<sequence>MDEQENSVPNRRVIVHTLATVGFIALISASMWLAVYSTRFVPDVVNRLGSAAVYLGSVFVPGEKSSLSVIPTASTTIPFGPATSTNMASTPATPTTPKKSTPTLGTRTDTTYQIGGATTTGALSGLPDLVVHINAVGYLATSSATSFVASTTVPSGSRPAVNFTIQNIGTNKSGPWRFSATIPTQTNFLFLSQPQQSLAPGDSIDYTLGFDQANKGTDKLITIIANFDHTLGESNTNNNTASAALTIIGP</sequence>
<comment type="caution">
    <text evidence="4">The sequence shown here is derived from an EMBL/GenBank/DDBJ whole genome shotgun (WGS) entry which is preliminary data.</text>
</comment>
<dbReference type="EMBL" id="MFLJ01000014">
    <property type="protein sequence ID" value="OGG64687.1"/>
    <property type="molecule type" value="Genomic_DNA"/>
</dbReference>
<feature type="domain" description="CARDB" evidence="3">
    <location>
        <begin position="127"/>
        <end position="242"/>
    </location>
</feature>
<feature type="transmembrane region" description="Helical" evidence="2">
    <location>
        <begin position="12"/>
        <end position="35"/>
    </location>
</feature>
<feature type="compositionally biased region" description="Low complexity" evidence="1">
    <location>
        <begin position="81"/>
        <end position="103"/>
    </location>
</feature>
<dbReference type="InterPro" id="IPR013783">
    <property type="entry name" value="Ig-like_fold"/>
</dbReference>
<proteinExistence type="predicted"/>
<dbReference type="Pfam" id="PF07705">
    <property type="entry name" value="CARDB"/>
    <property type="match status" value="1"/>
</dbReference>
<name>A0A1F6DTM9_9BACT</name>
<evidence type="ECO:0000256" key="1">
    <source>
        <dbReference type="SAM" id="MobiDB-lite"/>
    </source>
</evidence>
<organism evidence="4 5">
    <name type="scientific">Candidatus Kaiserbacteria bacterium RIFCSPHIGHO2_02_FULL_55_17</name>
    <dbReference type="NCBI Taxonomy" id="1798496"/>
    <lineage>
        <taxon>Bacteria</taxon>
        <taxon>Candidatus Kaiseribacteriota</taxon>
    </lineage>
</organism>
<gene>
    <name evidence="4" type="ORF">A3C94_01610</name>
</gene>
<keyword evidence="2" id="KW-0472">Membrane</keyword>
<keyword evidence="2" id="KW-1133">Transmembrane helix</keyword>
<evidence type="ECO:0000256" key="2">
    <source>
        <dbReference type="SAM" id="Phobius"/>
    </source>
</evidence>
<keyword evidence="2" id="KW-0812">Transmembrane</keyword>
<protein>
    <recommendedName>
        <fullName evidence="3">CARDB domain-containing protein</fullName>
    </recommendedName>
</protein>
<feature type="region of interest" description="Disordered" evidence="1">
    <location>
        <begin position="81"/>
        <end position="107"/>
    </location>
</feature>
<accession>A0A1F6DTM9</accession>
<dbReference type="Proteomes" id="UP000177232">
    <property type="component" value="Unassembled WGS sequence"/>
</dbReference>
<evidence type="ECO:0000259" key="3">
    <source>
        <dbReference type="Pfam" id="PF07705"/>
    </source>
</evidence>
<evidence type="ECO:0000313" key="4">
    <source>
        <dbReference type="EMBL" id="OGG64687.1"/>
    </source>
</evidence>
<evidence type="ECO:0000313" key="5">
    <source>
        <dbReference type="Proteomes" id="UP000177232"/>
    </source>
</evidence>
<dbReference type="STRING" id="1798496.A3C94_01610"/>
<dbReference type="Gene3D" id="2.60.40.10">
    <property type="entry name" value="Immunoglobulins"/>
    <property type="match status" value="1"/>
</dbReference>